<sequence length="751" mass="83714">MNHPAVSTPKQSDFLAIPESPVVYWLRPKFFELLTGRLLGDVADVCQGLATADDSRFVRFQWETFDTSRWVPFEKGGGYGKWFGHQFWVVNWKYHGILIKLHPGSAIRNEYHYFSSGWTYSYMARGSLGLRRLEIEGFFSHLASAVFSPLLGTAAVLNARFASSVIRSISAKIQLTESYVARVPFPENIPLLLPQIEADCLTLKRHLVATDATERSFSGVIGDLSQLDAVAAVLHTLEGLNEREVFAAYEVAGDDMQAVLDETGIPAGFHPLIAGYDTLPDLPADLDLPPLPPEVRDYLAAHERIVPSAAELQRIKQRLRGLYEAGPGVKESEQATEAAEGGEGDEDVAVSGAHIPIPTETFLEELSVKLELHPIAVYWLLEQLRAEGTRCKPEEQRLLEDRLSVLILRLLGHRWPKQIEAGEPLPAWADEDGIIPLTAGVGQPTLAERLRLRLRAEDGATGAQQAEALLAELTGLSLEEWLRREFFKRHMRQFKYRPIAWHLASDPTTATGGKGRGKGGSGGARSARRTQPAFECLVYYHACSSDLLARIRTQYVEPFLRAERQRLDAARRSNQETEGAQAQARIQELEEFNRRLQSVAEQGFATPELEKSLADEPLDRWSSDGLIALPDHADLLRQEQSWRVDLNDGVRVNIAPIQQAGLLVADVLKAADAKKALADRARWRSDERRWVRQGKLPRCGWMPDDIPESPQWTVLAPQREAEQAKLAEKRRAVVERGGQGVARADATSQEG</sequence>
<proteinExistence type="predicted"/>
<evidence type="ECO:0000256" key="1">
    <source>
        <dbReference type="SAM" id="MobiDB-lite"/>
    </source>
</evidence>
<dbReference type="AlphaFoldDB" id="A0A2H3L1F7"/>
<gene>
    <name evidence="2" type="ORF">A9Q02_10550</name>
</gene>
<organism evidence="2 3">
    <name type="scientific">Candidatus Chloroploca asiatica</name>
    <dbReference type="NCBI Taxonomy" id="1506545"/>
    <lineage>
        <taxon>Bacteria</taxon>
        <taxon>Bacillati</taxon>
        <taxon>Chloroflexota</taxon>
        <taxon>Chloroflexia</taxon>
        <taxon>Chloroflexales</taxon>
        <taxon>Chloroflexineae</taxon>
        <taxon>Oscillochloridaceae</taxon>
        <taxon>Candidatus Chloroploca</taxon>
    </lineage>
</organism>
<reference evidence="2 3" key="1">
    <citation type="submission" date="2016-05" db="EMBL/GenBank/DDBJ databases">
        <authorList>
            <person name="Lavstsen T."/>
            <person name="Jespersen J.S."/>
        </authorList>
    </citation>
    <scope>NUCLEOTIDE SEQUENCE [LARGE SCALE GENOMIC DNA]</scope>
    <source>
        <strain evidence="2 3">B7-9</strain>
    </source>
</reference>
<evidence type="ECO:0000313" key="2">
    <source>
        <dbReference type="EMBL" id="PDW00250.1"/>
    </source>
</evidence>
<feature type="region of interest" description="Disordered" evidence="1">
    <location>
        <begin position="326"/>
        <end position="349"/>
    </location>
</feature>
<name>A0A2H3L1F7_9CHLR</name>
<evidence type="ECO:0000313" key="3">
    <source>
        <dbReference type="Proteomes" id="UP000220922"/>
    </source>
</evidence>
<feature type="compositionally biased region" description="Gly residues" evidence="1">
    <location>
        <begin position="512"/>
        <end position="523"/>
    </location>
</feature>
<comment type="caution">
    <text evidence="2">The sequence shown here is derived from an EMBL/GenBank/DDBJ whole genome shotgun (WGS) entry which is preliminary data.</text>
</comment>
<accession>A0A2H3L1F7</accession>
<feature type="region of interest" description="Disordered" evidence="1">
    <location>
        <begin position="507"/>
        <end position="527"/>
    </location>
</feature>
<feature type="region of interest" description="Disordered" evidence="1">
    <location>
        <begin position="730"/>
        <end position="751"/>
    </location>
</feature>
<dbReference type="EMBL" id="LYXE01000050">
    <property type="protein sequence ID" value="PDW00250.1"/>
    <property type="molecule type" value="Genomic_DNA"/>
</dbReference>
<dbReference type="Proteomes" id="UP000220922">
    <property type="component" value="Unassembled WGS sequence"/>
</dbReference>
<keyword evidence="3" id="KW-1185">Reference proteome</keyword>
<protein>
    <submittedName>
        <fullName evidence="2">Uncharacterized protein</fullName>
    </submittedName>
</protein>